<organism evidence="2 3">
    <name type="scientific">Rehmannia glutinosa</name>
    <name type="common">Chinese foxglove</name>
    <dbReference type="NCBI Taxonomy" id="99300"/>
    <lineage>
        <taxon>Eukaryota</taxon>
        <taxon>Viridiplantae</taxon>
        <taxon>Streptophyta</taxon>
        <taxon>Embryophyta</taxon>
        <taxon>Tracheophyta</taxon>
        <taxon>Spermatophyta</taxon>
        <taxon>Magnoliopsida</taxon>
        <taxon>eudicotyledons</taxon>
        <taxon>Gunneridae</taxon>
        <taxon>Pentapetalae</taxon>
        <taxon>asterids</taxon>
        <taxon>lamiids</taxon>
        <taxon>Lamiales</taxon>
        <taxon>Orobanchaceae</taxon>
        <taxon>Rehmannieae</taxon>
        <taxon>Rehmannia</taxon>
    </lineage>
</organism>
<dbReference type="InterPro" id="IPR043502">
    <property type="entry name" value="DNA/RNA_pol_sf"/>
</dbReference>
<sequence>MTPLEGYLKAKNGEVCLLKRRLYGLKQASRQWNLEFSDKLINFGFVQSSHDNCLFVKKIGAHFLALIIYVDDVLITGNSASLICSLKKYLHDLFTIKDLGSAKYFLGLEFLRTDQGTHMCQRKYILDLLKDTGSFFPDVERYRRMVGRLLYLNLSRPDISFGVQQLSQFVHTPLQAHWDASLHLLRYLKGTIGLGLFYPIGVRATLTAFCDADWGTCLLTRRSLTGYCIFFGGALVSWKTKKQKTVSKSSAEAEYRAMAATVCELQWLLHLGTDLHRTKHLDIDCHIVRNQYKAGVILPQHISSCLQPADLFTKSLGGPAFRAFVSKLGMCLFTHIPT</sequence>
<dbReference type="EMBL" id="JABTTQ020000012">
    <property type="protein sequence ID" value="KAK6144939.1"/>
    <property type="molecule type" value="Genomic_DNA"/>
</dbReference>
<dbReference type="PANTHER" id="PTHR11439:SF470">
    <property type="entry name" value="CYSTEINE-RICH RLK (RECEPTOR-LIKE PROTEIN KINASE) 8"/>
    <property type="match status" value="1"/>
</dbReference>
<dbReference type="SUPFAM" id="SSF56672">
    <property type="entry name" value="DNA/RNA polymerases"/>
    <property type="match status" value="1"/>
</dbReference>
<gene>
    <name evidence="2" type="ORF">DH2020_021759</name>
</gene>
<name>A0ABR0WCZ9_REHGL</name>
<comment type="caution">
    <text evidence="2">The sequence shown here is derived from an EMBL/GenBank/DDBJ whole genome shotgun (WGS) entry which is preliminary data.</text>
</comment>
<dbReference type="InterPro" id="IPR013103">
    <property type="entry name" value="RVT_2"/>
</dbReference>
<evidence type="ECO:0000313" key="3">
    <source>
        <dbReference type="Proteomes" id="UP001318860"/>
    </source>
</evidence>
<evidence type="ECO:0000313" key="2">
    <source>
        <dbReference type="EMBL" id="KAK6144939.1"/>
    </source>
</evidence>
<keyword evidence="3" id="KW-1185">Reference proteome</keyword>
<feature type="domain" description="Reverse transcriptase Ty1/copia-type" evidence="1">
    <location>
        <begin position="10"/>
        <end position="132"/>
    </location>
</feature>
<proteinExistence type="predicted"/>
<protein>
    <recommendedName>
        <fullName evidence="1">Reverse transcriptase Ty1/copia-type domain-containing protein</fullName>
    </recommendedName>
</protein>
<dbReference type="Proteomes" id="UP001318860">
    <property type="component" value="Unassembled WGS sequence"/>
</dbReference>
<accession>A0ABR0WCZ9</accession>
<dbReference type="CDD" id="cd09272">
    <property type="entry name" value="RNase_HI_RT_Ty1"/>
    <property type="match status" value="1"/>
</dbReference>
<reference evidence="2 3" key="1">
    <citation type="journal article" date="2021" name="Comput. Struct. Biotechnol. J.">
        <title>De novo genome assembly of the potent medicinal plant Rehmannia glutinosa using nanopore technology.</title>
        <authorList>
            <person name="Ma L."/>
            <person name="Dong C."/>
            <person name="Song C."/>
            <person name="Wang X."/>
            <person name="Zheng X."/>
            <person name="Niu Y."/>
            <person name="Chen S."/>
            <person name="Feng W."/>
        </authorList>
    </citation>
    <scope>NUCLEOTIDE SEQUENCE [LARGE SCALE GENOMIC DNA]</scope>
    <source>
        <strain evidence="2">DH-2019</strain>
    </source>
</reference>
<evidence type="ECO:0000259" key="1">
    <source>
        <dbReference type="Pfam" id="PF07727"/>
    </source>
</evidence>
<dbReference type="Pfam" id="PF07727">
    <property type="entry name" value="RVT_2"/>
    <property type="match status" value="1"/>
</dbReference>
<dbReference type="PANTHER" id="PTHR11439">
    <property type="entry name" value="GAG-POL-RELATED RETROTRANSPOSON"/>
    <property type="match status" value="1"/>
</dbReference>